<comment type="caution">
    <text evidence="7">The sequence shown here is derived from an EMBL/GenBank/DDBJ whole genome shotgun (WGS) entry which is preliminary data.</text>
</comment>
<evidence type="ECO:0000256" key="4">
    <source>
        <dbReference type="ARBA" id="ARBA00023002"/>
    </source>
</evidence>
<feature type="region of interest" description="Disordered" evidence="5">
    <location>
        <begin position="153"/>
        <end position="188"/>
    </location>
</feature>
<feature type="region of interest" description="Disordered" evidence="5">
    <location>
        <begin position="24"/>
        <end position="46"/>
    </location>
</feature>
<dbReference type="PANTHER" id="PTHR46496:SF1">
    <property type="entry name" value="ZEAXANTHIN EPOXIDASE, CHLOROPLASTIC"/>
    <property type="match status" value="1"/>
</dbReference>
<dbReference type="EMBL" id="BFEA01000097">
    <property type="protein sequence ID" value="GBG68232.1"/>
    <property type="molecule type" value="Genomic_DNA"/>
</dbReference>
<organism evidence="7 8">
    <name type="scientific">Chara braunii</name>
    <name type="common">Braun's stonewort</name>
    <dbReference type="NCBI Taxonomy" id="69332"/>
    <lineage>
        <taxon>Eukaryota</taxon>
        <taxon>Viridiplantae</taxon>
        <taxon>Streptophyta</taxon>
        <taxon>Charophyceae</taxon>
        <taxon>Charales</taxon>
        <taxon>Characeae</taxon>
        <taxon>Chara</taxon>
    </lineage>
</organism>
<dbReference type="GO" id="GO:0009408">
    <property type="term" value="P:response to heat"/>
    <property type="evidence" value="ECO:0007669"/>
    <property type="project" value="EnsemblPlants"/>
</dbReference>
<dbReference type="Proteomes" id="UP000265515">
    <property type="component" value="Unassembled WGS sequence"/>
</dbReference>
<dbReference type="GO" id="GO:0009414">
    <property type="term" value="P:response to water deprivation"/>
    <property type="evidence" value="ECO:0007669"/>
    <property type="project" value="EnsemblPlants"/>
</dbReference>
<evidence type="ECO:0000256" key="3">
    <source>
        <dbReference type="ARBA" id="ARBA00022827"/>
    </source>
</evidence>
<protein>
    <recommendedName>
        <fullName evidence="6">FAD-binding domain-containing protein</fullName>
    </recommendedName>
</protein>
<dbReference type="InterPro" id="IPR036188">
    <property type="entry name" value="FAD/NAD-bd_sf"/>
</dbReference>
<dbReference type="Gene3D" id="3.50.50.60">
    <property type="entry name" value="FAD/NAD(P)-binding domain"/>
    <property type="match status" value="1"/>
</dbReference>
<keyword evidence="4" id="KW-0560">Oxidoreductase</keyword>
<evidence type="ECO:0000259" key="6">
    <source>
        <dbReference type="Pfam" id="PF01494"/>
    </source>
</evidence>
<name>A0A388KDU3_CHABU</name>
<dbReference type="GO" id="GO:0010114">
    <property type="term" value="P:response to red light"/>
    <property type="evidence" value="ECO:0007669"/>
    <property type="project" value="EnsemblPlants"/>
</dbReference>
<keyword evidence="3" id="KW-0274">FAD</keyword>
<dbReference type="GO" id="GO:0006970">
    <property type="term" value="P:response to osmotic stress"/>
    <property type="evidence" value="ECO:0007669"/>
    <property type="project" value="EnsemblPlants"/>
</dbReference>
<dbReference type="GO" id="GO:0071949">
    <property type="term" value="F:FAD binding"/>
    <property type="evidence" value="ECO:0007669"/>
    <property type="project" value="InterPro"/>
</dbReference>
<comment type="cofactor">
    <cofactor evidence="1">
        <name>FAD</name>
        <dbReference type="ChEBI" id="CHEBI:57692"/>
    </cofactor>
</comment>
<dbReference type="SUPFAM" id="SSF51905">
    <property type="entry name" value="FAD/NAD(P)-binding domain"/>
    <property type="match status" value="1"/>
</dbReference>
<keyword evidence="8" id="KW-1185">Reference proteome</keyword>
<dbReference type="OrthoDB" id="655030at2759"/>
<evidence type="ECO:0000256" key="5">
    <source>
        <dbReference type="SAM" id="MobiDB-lite"/>
    </source>
</evidence>
<dbReference type="Pfam" id="PF01494">
    <property type="entry name" value="FAD_binding_3"/>
    <property type="match status" value="1"/>
</dbReference>
<reference evidence="7 8" key="1">
    <citation type="journal article" date="2018" name="Cell">
        <title>The Chara Genome: Secondary Complexity and Implications for Plant Terrestrialization.</title>
        <authorList>
            <person name="Nishiyama T."/>
            <person name="Sakayama H."/>
            <person name="Vries J.D."/>
            <person name="Buschmann H."/>
            <person name="Saint-Marcoux D."/>
            <person name="Ullrich K.K."/>
            <person name="Haas F.B."/>
            <person name="Vanderstraeten L."/>
            <person name="Becker D."/>
            <person name="Lang D."/>
            <person name="Vosolsobe S."/>
            <person name="Rombauts S."/>
            <person name="Wilhelmsson P.K.I."/>
            <person name="Janitza P."/>
            <person name="Kern R."/>
            <person name="Heyl A."/>
            <person name="Rumpler F."/>
            <person name="Villalobos L.I.A.C."/>
            <person name="Clay J.M."/>
            <person name="Skokan R."/>
            <person name="Toyoda A."/>
            <person name="Suzuki Y."/>
            <person name="Kagoshima H."/>
            <person name="Schijlen E."/>
            <person name="Tajeshwar N."/>
            <person name="Catarino B."/>
            <person name="Hetherington A.J."/>
            <person name="Saltykova A."/>
            <person name="Bonnot C."/>
            <person name="Breuninger H."/>
            <person name="Symeonidi A."/>
            <person name="Radhakrishnan G.V."/>
            <person name="Van Nieuwerburgh F."/>
            <person name="Deforce D."/>
            <person name="Chang C."/>
            <person name="Karol K.G."/>
            <person name="Hedrich R."/>
            <person name="Ulvskov P."/>
            <person name="Glockner G."/>
            <person name="Delwiche C.F."/>
            <person name="Petrasek J."/>
            <person name="Van de Peer Y."/>
            <person name="Friml J."/>
            <person name="Beilby M."/>
            <person name="Dolan L."/>
            <person name="Kohara Y."/>
            <person name="Sugano S."/>
            <person name="Fujiyama A."/>
            <person name="Delaux P.-M."/>
            <person name="Quint M."/>
            <person name="TheiBen G."/>
            <person name="Hagemann M."/>
            <person name="Harholt J."/>
            <person name="Dunand C."/>
            <person name="Zachgo S."/>
            <person name="Langdale J."/>
            <person name="Maumus F."/>
            <person name="Straeten D.V.D."/>
            <person name="Gould S.B."/>
            <person name="Rensing S.A."/>
        </authorList>
    </citation>
    <scope>NUCLEOTIDE SEQUENCE [LARGE SCALE GENOMIC DNA]</scope>
    <source>
        <strain evidence="7 8">S276</strain>
    </source>
</reference>
<gene>
    <name evidence="7" type="ORF">CBR_g2783</name>
</gene>
<dbReference type="Gramene" id="GBG68232">
    <property type="protein sequence ID" value="GBG68232"/>
    <property type="gene ID" value="CBR_g2783"/>
</dbReference>
<dbReference type="GO" id="GO:0016491">
    <property type="term" value="F:oxidoreductase activity"/>
    <property type="evidence" value="ECO:0007669"/>
    <property type="project" value="UniProtKB-KW"/>
</dbReference>
<sequence>MAAVCASGSATLRAAATSTIAAHHSGPSQAAAVTRSHSEAGCSTSSKIGRLPLHTLVIDHPPVTGITREGKRGTCAHSQQLVRTQGAGVYTCQHEVKGWSAAGLTARMRASSLFRRALRAPASTSSDCASARRGRGRSARVCSCSPRAEASATTAEAVRQSSAQVADTAPSSSNRAETAEAHSRTAAQAGASLRTVVRSLDPSTGEEVWRPLRVLVVGAGIGGLVFALAAKKKGIDVQVFERDVSAIRGEGQYRGPIQIQSNALAALEAIDQEVAERVMHEGVVTGDRVNGLVDGLTGEWYIKFDTWHPAVRKGLPVTRVISRMTLQEIVSEAVGADIVRGNSYVVDYEDDGEKVVAILDDGRRIEGDLLVGADGIRSKVLLPTNRWSPPQVLAVSALTSTTSTDGYRVFLGSKQYFVSSDVGHGKMQWYAFHYQEAGQQDPPGPRKERLLQMFGNWCDEVVDVLLATPEEMILRRDIYDRIPIVNWSKGRVTLLGDSAHAMQPNMGQGGCMAIEDCILEEVKLYPLWKTVRLTPSPSPRSDEAAVL</sequence>
<dbReference type="GO" id="GO:0016123">
    <property type="term" value="P:xanthophyll biosynthetic process"/>
    <property type="evidence" value="ECO:0007669"/>
    <property type="project" value="EnsemblPlants"/>
</dbReference>
<evidence type="ECO:0000313" key="7">
    <source>
        <dbReference type="EMBL" id="GBG68232.1"/>
    </source>
</evidence>
<proteinExistence type="predicted"/>
<evidence type="ECO:0000256" key="1">
    <source>
        <dbReference type="ARBA" id="ARBA00001974"/>
    </source>
</evidence>
<feature type="compositionally biased region" description="Polar residues" evidence="5">
    <location>
        <begin position="153"/>
        <end position="176"/>
    </location>
</feature>
<accession>A0A388KDU3</accession>
<evidence type="ECO:0000313" key="8">
    <source>
        <dbReference type="Proteomes" id="UP000265515"/>
    </source>
</evidence>
<dbReference type="PRINTS" id="PR00420">
    <property type="entry name" value="RNGMNOXGNASE"/>
</dbReference>
<dbReference type="PANTHER" id="PTHR46496">
    <property type="match status" value="1"/>
</dbReference>
<dbReference type="InterPro" id="IPR002938">
    <property type="entry name" value="FAD-bd"/>
</dbReference>
<evidence type="ECO:0000256" key="2">
    <source>
        <dbReference type="ARBA" id="ARBA00022630"/>
    </source>
</evidence>
<keyword evidence="2" id="KW-0285">Flavoprotein</keyword>
<feature type="domain" description="FAD-binding" evidence="6">
    <location>
        <begin position="213"/>
        <end position="517"/>
    </location>
</feature>
<dbReference type="AlphaFoldDB" id="A0A388KDU3"/>
<dbReference type="STRING" id="69332.A0A388KDU3"/>